<evidence type="ECO:0000256" key="2">
    <source>
        <dbReference type="ARBA" id="ARBA00022723"/>
    </source>
</evidence>
<keyword evidence="4" id="KW-0067">ATP-binding</keyword>
<dbReference type="Pfam" id="PF03738">
    <property type="entry name" value="GSP_synth"/>
    <property type="match status" value="1"/>
</dbReference>
<evidence type="ECO:0000313" key="7">
    <source>
        <dbReference type="EMBL" id="MEE1674213.1"/>
    </source>
</evidence>
<evidence type="ECO:0000256" key="3">
    <source>
        <dbReference type="ARBA" id="ARBA00022741"/>
    </source>
</evidence>
<proteinExistence type="predicted"/>
<organism evidence="7 8">
    <name type="scientific">Agarivorans aestuarii</name>
    <dbReference type="NCBI Taxonomy" id="1563703"/>
    <lineage>
        <taxon>Bacteria</taxon>
        <taxon>Pseudomonadati</taxon>
        <taxon>Pseudomonadota</taxon>
        <taxon>Gammaproteobacteria</taxon>
        <taxon>Alteromonadales</taxon>
        <taxon>Alteromonadaceae</taxon>
        <taxon>Agarivorans</taxon>
    </lineage>
</organism>
<sequence>MLRVPIKERLNWQQQAKEYGFNYHTMYGDKYWDESAYYQFSLEQIENGIEDPTEEIHQMCLEVVDKVVRDEQLMRRFCIPEKHWDFVRQSWLNGEPCLYSRLDFCYDGKGDAKLYENNADTPTSVYESGFWQWLWLKDNVDQGVLSPASDQFNSLQEKLVNRFSDLQYLTPGRELHFACCKDTDEDRGTVQYMEDCAIAAGLDTKFVFVEDIGIDAEKRFTNLNDEVITWMFKLYPWEFMFDEEFGDSLGKQNIRWLEPAWKSIISNKALLPMLWKMFPNHPNLLPSFFEDQLSQANFSAGIVKKPIFSREGANISILRGEEKIANTHGPYGEEGYIYQALHELPRYGDNFTLIGSWLVDDQAAGISIREDSSLVTQDMSRYLPHIIL</sequence>
<keyword evidence="8" id="KW-1185">Reference proteome</keyword>
<dbReference type="Proteomes" id="UP001310248">
    <property type="component" value="Unassembled WGS sequence"/>
</dbReference>
<evidence type="ECO:0000259" key="6">
    <source>
        <dbReference type="Pfam" id="PF03738"/>
    </source>
</evidence>
<dbReference type="SUPFAM" id="SSF56059">
    <property type="entry name" value="Glutathione synthetase ATP-binding domain-like"/>
    <property type="match status" value="1"/>
</dbReference>
<accession>A0ABU7G4E7</accession>
<dbReference type="SUPFAM" id="SSF52440">
    <property type="entry name" value="PreATP-grasp domain"/>
    <property type="match status" value="1"/>
</dbReference>
<evidence type="ECO:0000256" key="1">
    <source>
        <dbReference type="ARBA" id="ARBA00022598"/>
    </source>
</evidence>
<reference evidence="8" key="1">
    <citation type="submission" date="2023-07" db="EMBL/GenBank/DDBJ databases">
        <title>Draft genome sequence of Agarivorans aestuarii strain ZMCS4, a CAZymes producing bacteria isolated from the marine brown algae Clodostephus spongiosus.</title>
        <authorList>
            <person name="Lorente B."/>
            <person name="Cabral C."/>
            <person name="Frias J."/>
            <person name="Faria J."/>
            <person name="Toubarro D."/>
        </authorList>
    </citation>
    <scope>NUCLEOTIDE SEQUENCE [LARGE SCALE GENOMIC DNA]</scope>
    <source>
        <strain evidence="8">ZMCS4</strain>
    </source>
</reference>
<evidence type="ECO:0000256" key="5">
    <source>
        <dbReference type="ARBA" id="ARBA00022842"/>
    </source>
</evidence>
<dbReference type="RefSeq" id="WP_329775372.1">
    <property type="nucleotide sequence ID" value="NZ_JAYDYW010000007.1"/>
</dbReference>
<name>A0ABU7G4E7_9ALTE</name>
<dbReference type="InterPro" id="IPR005494">
    <property type="entry name" value="GSPS_pre-ATP-grasp-like_dom"/>
</dbReference>
<keyword evidence="2" id="KW-0479">Metal-binding</keyword>
<evidence type="ECO:0000313" key="8">
    <source>
        <dbReference type="Proteomes" id="UP001310248"/>
    </source>
</evidence>
<gene>
    <name evidence="7" type="ORF">SNR37_003649</name>
</gene>
<dbReference type="InterPro" id="IPR016185">
    <property type="entry name" value="PreATP-grasp_dom_sf"/>
</dbReference>
<evidence type="ECO:0000256" key="4">
    <source>
        <dbReference type="ARBA" id="ARBA00022840"/>
    </source>
</evidence>
<keyword evidence="5" id="KW-0460">Magnesium</keyword>
<comment type="caution">
    <text evidence="7">The sequence shown here is derived from an EMBL/GenBank/DDBJ whole genome shotgun (WGS) entry which is preliminary data.</text>
</comment>
<keyword evidence="1" id="KW-0436">Ligase</keyword>
<keyword evidence="3" id="KW-0547">Nucleotide-binding</keyword>
<protein>
    <submittedName>
        <fullName evidence="7">Glutathionylspermidine synthase family protein</fullName>
    </submittedName>
</protein>
<dbReference type="EMBL" id="JAYDYW010000007">
    <property type="protein sequence ID" value="MEE1674213.1"/>
    <property type="molecule type" value="Genomic_DNA"/>
</dbReference>
<feature type="domain" description="Glutathionylspermidine synthase pre-ATP-grasp-like" evidence="6">
    <location>
        <begin position="12"/>
        <end position="387"/>
    </location>
</feature>
<dbReference type="Gene3D" id="3.30.1490.330">
    <property type="match status" value="1"/>
</dbReference>